<dbReference type="PANTHER" id="PTHR43725">
    <property type="entry name" value="UDP-GLUCOSE 4-EPIMERASE"/>
    <property type="match status" value="1"/>
</dbReference>
<dbReference type="GO" id="GO:0006012">
    <property type="term" value="P:galactose metabolic process"/>
    <property type="evidence" value="ECO:0007669"/>
    <property type="project" value="InterPro"/>
</dbReference>
<keyword evidence="9" id="KW-0119">Carbohydrate metabolism</keyword>
<comment type="cofactor">
    <cofactor evidence="2 9">
        <name>NAD(+)</name>
        <dbReference type="ChEBI" id="CHEBI:57540"/>
    </cofactor>
</comment>
<reference evidence="11" key="1">
    <citation type="submission" date="2020-08" db="EMBL/GenBank/DDBJ databases">
        <title>Lewinella bacteria from marine environments.</title>
        <authorList>
            <person name="Zhong Y."/>
        </authorList>
    </citation>
    <scope>NUCLEOTIDE SEQUENCE</scope>
    <source>
        <strain evidence="11">KCTC 42187</strain>
    </source>
</reference>
<comment type="similarity">
    <text evidence="4 9">Belongs to the NAD(P)-dependent epimerase/dehydratase family.</text>
</comment>
<evidence type="ECO:0000256" key="7">
    <source>
        <dbReference type="ARBA" id="ARBA00023027"/>
    </source>
</evidence>
<sequence length="340" mass="37243">MKILVTGGTGYIGSHTIVDLIQHGFEVVSVDNFHNSRPGALEGIEAITGVKVKNYELDLADAAAARKLFESEQLTGAIHFAAYKLVGESVQKPLEYYRNNLNSLMNVLEGLQRQGSSNLVFSSSCSVYGNADALPVTEKTPRKEAESPYARTKQMGEDIITDFCRANPYFQSVILRYFNPAGAHESTLLGEDPSDSPSNLVPVITAVAAGKRASMTVFGTDYPTRDGSCVRDYIHVMDLAHAHTLALKYLLKDKATKNPELFNLGIGEGLTVLEAIRAFEEVSGVKLNYQLGPRRPGDVVAVYADRTRAALELGWEPRRGVEEIMQSAWAWEQKLGESGK</sequence>
<dbReference type="Proteomes" id="UP000650081">
    <property type="component" value="Unassembled WGS sequence"/>
</dbReference>
<evidence type="ECO:0000313" key="12">
    <source>
        <dbReference type="Proteomes" id="UP000650081"/>
    </source>
</evidence>
<evidence type="ECO:0000256" key="6">
    <source>
        <dbReference type="ARBA" id="ARBA00018569"/>
    </source>
</evidence>
<keyword evidence="7 9" id="KW-0520">NAD</keyword>
<proteinExistence type="inferred from homology"/>
<name>A0A923PGW4_9BACT</name>
<dbReference type="AlphaFoldDB" id="A0A923PGW4"/>
<dbReference type="CDD" id="cd05247">
    <property type="entry name" value="UDP_G4E_1_SDR_e"/>
    <property type="match status" value="1"/>
</dbReference>
<keyword evidence="8 9" id="KW-0413">Isomerase</keyword>
<dbReference type="PANTHER" id="PTHR43725:SF47">
    <property type="entry name" value="UDP-GLUCOSE 4-EPIMERASE"/>
    <property type="match status" value="1"/>
</dbReference>
<evidence type="ECO:0000313" key="11">
    <source>
        <dbReference type="EMBL" id="MBC6993842.1"/>
    </source>
</evidence>
<dbReference type="InterPro" id="IPR036291">
    <property type="entry name" value="NAD(P)-bd_dom_sf"/>
</dbReference>
<accession>A0A923PGW4</accession>
<dbReference type="InterPro" id="IPR016040">
    <property type="entry name" value="NAD(P)-bd_dom"/>
</dbReference>
<comment type="subunit">
    <text evidence="9">Homodimer.</text>
</comment>
<protein>
    <recommendedName>
        <fullName evidence="6 9">UDP-glucose 4-epimerase</fullName>
        <ecNumber evidence="5 9">5.1.3.2</ecNumber>
    </recommendedName>
</protein>
<comment type="pathway">
    <text evidence="3 9">Carbohydrate metabolism; galactose metabolism.</text>
</comment>
<evidence type="ECO:0000256" key="4">
    <source>
        <dbReference type="ARBA" id="ARBA00007637"/>
    </source>
</evidence>
<feature type="domain" description="NAD(P)-binding" evidence="10">
    <location>
        <begin position="4"/>
        <end position="326"/>
    </location>
</feature>
<evidence type="ECO:0000256" key="9">
    <source>
        <dbReference type="RuleBase" id="RU366046"/>
    </source>
</evidence>
<dbReference type="EMBL" id="JACSIT010000080">
    <property type="protein sequence ID" value="MBC6993842.1"/>
    <property type="molecule type" value="Genomic_DNA"/>
</dbReference>
<evidence type="ECO:0000256" key="2">
    <source>
        <dbReference type="ARBA" id="ARBA00001911"/>
    </source>
</evidence>
<dbReference type="Gene3D" id="3.40.50.720">
    <property type="entry name" value="NAD(P)-binding Rossmann-like Domain"/>
    <property type="match status" value="1"/>
</dbReference>
<comment type="caution">
    <text evidence="11">The sequence shown here is derived from an EMBL/GenBank/DDBJ whole genome shotgun (WGS) entry which is preliminary data.</text>
</comment>
<dbReference type="GO" id="GO:0003978">
    <property type="term" value="F:UDP-glucose 4-epimerase activity"/>
    <property type="evidence" value="ECO:0007669"/>
    <property type="project" value="UniProtKB-UniRule"/>
</dbReference>
<dbReference type="Gene3D" id="3.90.25.10">
    <property type="entry name" value="UDP-galactose 4-epimerase, domain 1"/>
    <property type="match status" value="1"/>
</dbReference>
<dbReference type="GO" id="GO:0005829">
    <property type="term" value="C:cytosol"/>
    <property type="evidence" value="ECO:0007669"/>
    <property type="project" value="TreeGrafter"/>
</dbReference>
<evidence type="ECO:0000256" key="3">
    <source>
        <dbReference type="ARBA" id="ARBA00004947"/>
    </source>
</evidence>
<organism evidence="11 12">
    <name type="scientific">Neolewinella lacunae</name>
    <dbReference type="NCBI Taxonomy" id="1517758"/>
    <lineage>
        <taxon>Bacteria</taxon>
        <taxon>Pseudomonadati</taxon>
        <taxon>Bacteroidota</taxon>
        <taxon>Saprospiria</taxon>
        <taxon>Saprospirales</taxon>
        <taxon>Lewinellaceae</taxon>
        <taxon>Neolewinella</taxon>
    </lineage>
</organism>
<evidence type="ECO:0000256" key="8">
    <source>
        <dbReference type="ARBA" id="ARBA00023235"/>
    </source>
</evidence>
<comment type="catalytic activity">
    <reaction evidence="1 9">
        <text>UDP-alpha-D-glucose = UDP-alpha-D-galactose</text>
        <dbReference type="Rhea" id="RHEA:22168"/>
        <dbReference type="ChEBI" id="CHEBI:58885"/>
        <dbReference type="ChEBI" id="CHEBI:66914"/>
        <dbReference type="EC" id="5.1.3.2"/>
    </reaction>
</comment>
<dbReference type="InterPro" id="IPR005886">
    <property type="entry name" value="UDP_G4E"/>
</dbReference>
<dbReference type="RefSeq" id="WP_187465939.1">
    <property type="nucleotide sequence ID" value="NZ_JACSIT010000080.1"/>
</dbReference>
<evidence type="ECO:0000259" key="10">
    <source>
        <dbReference type="Pfam" id="PF16363"/>
    </source>
</evidence>
<dbReference type="EC" id="5.1.3.2" evidence="5 9"/>
<evidence type="ECO:0000256" key="1">
    <source>
        <dbReference type="ARBA" id="ARBA00000083"/>
    </source>
</evidence>
<dbReference type="Pfam" id="PF16363">
    <property type="entry name" value="GDP_Man_Dehyd"/>
    <property type="match status" value="1"/>
</dbReference>
<gene>
    <name evidence="11" type="primary">galE</name>
    <name evidence="11" type="ORF">H9S92_06705</name>
</gene>
<dbReference type="SUPFAM" id="SSF51735">
    <property type="entry name" value="NAD(P)-binding Rossmann-fold domains"/>
    <property type="match status" value="1"/>
</dbReference>
<keyword evidence="12" id="KW-1185">Reference proteome</keyword>
<evidence type="ECO:0000256" key="5">
    <source>
        <dbReference type="ARBA" id="ARBA00013189"/>
    </source>
</evidence>
<dbReference type="NCBIfam" id="TIGR01179">
    <property type="entry name" value="galE"/>
    <property type="match status" value="1"/>
</dbReference>